<dbReference type="EMBL" id="DMAI01000285">
    <property type="protein sequence ID" value="HAE49204.1"/>
    <property type="molecule type" value="Genomic_DNA"/>
</dbReference>
<sequence>MPGRTADDAVTSMPARQVTQIPPCLLIHVLSAIAGLCTDIYTVIPAKAGIQVSRHVTGVETAGPGPR</sequence>
<name>A0A3B9IMV3_9PROT</name>
<accession>A0A3B9IMV3</accession>
<evidence type="ECO:0000313" key="1">
    <source>
        <dbReference type="EMBL" id="HAE49204.1"/>
    </source>
</evidence>
<dbReference type="AlphaFoldDB" id="A0A3B9IMV3"/>
<proteinExistence type="predicted"/>
<dbReference type="Proteomes" id="UP000257706">
    <property type="component" value="Unassembled WGS sequence"/>
</dbReference>
<gene>
    <name evidence="1" type="ORF">DCK97_17440</name>
</gene>
<organism evidence="1 2">
    <name type="scientific">Tistrella mobilis</name>
    <dbReference type="NCBI Taxonomy" id="171437"/>
    <lineage>
        <taxon>Bacteria</taxon>
        <taxon>Pseudomonadati</taxon>
        <taxon>Pseudomonadota</taxon>
        <taxon>Alphaproteobacteria</taxon>
        <taxon>Geminicoccales</taxon>
        <taxon>Geminicoccaceae</taxon>
        <taxon>Tistrella</taxon>
    </lineage>
</organism>
<protein>
    <submittedName>
        <fullName evidence="1">Uncharacterized protein</fullName>
    </submittedName>
</protein>
<reference evidence="1 2" key="1">
    <citation type="journal article" date="2018" name="Nat. Biotechnol.">
        <title>A standardized bacterial taxonomy based on genome phylogeny substantially revises the tree of life.</title>
        <authorList>
            <person name="Parks D.H."/>
            <person name="Chuvochina M."/>
            <person name="Waite D.W."/>
            <person name="Rinke C."/>
            <person name="Skarshewski A."/>
            <person name="Chaumeil P.A."/>
            <person name="Hugenholtz P."/>
        </authorList>
    </citation>
    <scope>NUCLEOTIDE SEQUENCE [LARGE SCALE GENOMIC DNA]</scope>
    <source>
        <strain evidence="1">UBA8739</strain>
    </source>
</reference>
<comment type="caution">
    <text evidence="1">The sequence shown here is derived from an EMBL/GenBank/DDBJ whole genome shotgun (WGS) entry which is preliminary data.</text>
</comment>
<evidence type="ECO:0000313" key="2">
    <source>
        <dbReference type="Proteomes" id="UP000257706"/>
    </source>
</evidence>